<dbReference type="VEuPathDB" id="FungiDB:SI65_08139"/>
<dbReference type="InterPro" id="IPR019529">
    <property type="entry name" value="Syntaxin-18_N"/>
</dbReference>
<dbReference type="Pfam" id="PF10496">
    <property type="entry name" value="Syntaxin-18_N"/>
    <property type="match status" value="1"/>
</dbReference>
<proteinExistence type="inferred from homology"/>
<evidence type="ECO:0000256" key="6">
    <source>
        <dbReference type="ARBA" id="ARBA00022989"/>
    </source>
</evidence>
<evidence type="ECO:0000256" key="3">
    <source>
        <dbReference type="ARBA" id="ARBA00022448"/>
    </source>
</evidence>
<evidence type="ECO:0000259" key="10">
    <source>
        <dbReference type="PROSITE" id="PS50018"/>
    </source>
</evidence>
<keyword evidence="8" id="KW-0472">Membrane</keyword>
<organism evidence="12 13">
    <name type="scientific">Aspergillus cristatus</name>
    <name type="common">Chinese Fuzhuan brick tea-fermentation fungus</name>
    <name type="synonym">Eurotium cristatum</name>
    <dbReference type="NCBI Taxonomy" id="573508"/>
    <lineage>
        <taxon>Eukaryota</taxon>
        <taxon>Fungi</taxon>
        <taxon>Dikarya</taxon>
        <taxon>Ascomycota</taxon>
        <taxon>Pezizomycotina</taxon>
        <taxon>Eurotiomycetes</taxon>
        <taxon>Eurotiomycetidae</taxon>
        <taxon>Eurotiales</taxon>
        <taxon>Aspergillaceae</taxon>
        <taxon>Aspergillus</taxon>
        <taxon>Aspergillus subgen. Aspergillus</taxon>
    </lineage>
</organism>
<dbReference type="GO" id="GO:0031201">
    <property type="term" value="C:SNARE complex"/>
    <property type="evidence" value="ECO:0007669"/>
    <property type="project" value="TreeGrafter"/>
</dbReference>
<comment type="similarity">
    <text evidence="2">Belongs to the syntaxin family.</text>
</comment>
<feature type="region of interest" description="Disordered" evidence="9">
    <location>
        <begin position="1"/>
        <end position="30"/>
    </location>
</feature>
<sequence>MTDLTPTLNTLLTEKHSSKTIPPPASRLPSTETADEFLKEAYRINSHIASLLHYLQTIRHSYLTTTNAPPPSQRQQLRRTSSVSSKHQPQQPHQQEKQQGTLTDPQRDEIDTSTSLLLRDLSSSITNLSSAESLRQETESTLLRKKYGSTTSVLFRWASGGLDKNDEDKSDEQRREEEIVRYVRVVREGVLWFLRRRLEDVVGVQKGMVERRIERVREREKSVLYKAAAAGTPVKARGEGATGETLGMSGGLDMHDAAAISENEVAAIEAELSPEQLQLFAEENDTMLRYYEDTLDKVQHAEKSLLEIASLQQTLVGHLATQEDYINQLVTDASNTTTNIREGNKELKRATEQRSTAQAVFWGTVGLCTWLVIWDLVF</sequence>
<dbReference type="Proteomes" id="UP000094569">
    <property type="component" value="Unassembled WGS sequence"/>
</dbReference>
<feature type="compositionally biased region" description="Low complexity" evidence="9">
    <location>
        <begin position="1"/>
        <end position="12"/>
    </location>
</feature>
<dbReference type="PANTHER" id="PTHR15959:SF0">
    <property type="entry name" value="SYNTAXIN-18"/>
    <property type="match status" value="1"/>
</dbReference>
<name>A0A1E3B6P8_ASPCR</name>
<reference evidence="12 13" key="1">
    <citation type="journal article" date="2016" name="BMC Genomics">
        <title>Comparative genomic and transcriptomic analyses of the Fuzhuan brick tea-fermentation fungus Aspergillus cristatus.</title>
        <authorList>
            <person name="Ge Y."/>
            <person name="Wang Y."/>
            <person name="Liu Y."/>
            <person name="Tan Y."/>
            <person name="Ren X."/>
            <person name="Zhang X."/>
            <person name="Hyde K.D."/>
            <person name="Liu Y."/>
            <person name="Liu Z."/>
        </authorList>
    </citation>
    <scope>NUCLEOTIDE SEQUENCE [LARGE SCALE GENOMIC DNA]</scope>
    <source>
        <strain evidence="12 13">GZAAS20.1005</strain>
    </source>
</reference>
<keyword evidence="13" id="KW-1185">Reference proteome</keyword>
<feature type="domain" description="T-SNARE coiled-coil homology" evidence="11">
    <location>
        <begin position="288"/>
        <end position="350"/>
    </location>
</feature>
<dbReference type="STRING" id="573508.A0A1E3B6P8"/>
<dbReference type="GO" id="GO:0015031">
    <property type="term" value="P:protein transport"/>
    <property type="evidence" value="ECO:0007669"/>
    <property type="project" value="UniProtKB-KW"/>
</dbReference>
<dbReference type="Gene3D" id="1.20.5.110">
    <property type="match status" value="1"/>
</dbReference>
<dbReference type="PROSITE" id="PS50192">
    <property type="entry name" value="T_SNARE"/>
    <property type="match status" value="1"/>
</dbReference>
<evidence type="ECO:0000259" key="11">
    <source>
        <dbReference type="PROSITE" id="PS50192"/>
    </source>
</evidence>
<protein>
    <recommendedName>
        <fullName evidence="14">t-SNARE coiled-coil homology domain-containing protein</fullName>
    </recommendedName>
</protein>
<dbReference type="GO" id="GO:0005783">
    <property type="term" value="C:endoplasmic reticulum"/>
    <property type="evidence" value="ECO:0007669"/>
    <property type="project" value="TreeGrafter"/>
</dbReference>
<dbReference type="AlphaFoldDB" id="A0A1E3B6P8"/>
<evidence type="ECO:0000256" key="8">
    <source>
        <dbReference type="ARBA" id="ARBA00023136"/>
    </source>
</evidence>
<dbReference type="PROSITE" id="PS50018">
    <property type="entry name" value="RAS_GTPASE_ACTIV_2"/>
    <property type="match status" value="1"/>
</dbReference>
<evidence type="ECO:0000256" key="5">
    <source>
        <dbReference type="ARBA" id="ARBA00022927"/>
    </source>
</evidence>
<feature type="compositionally biased region" description="Low complexity" evidence="9">
    <location>
        <begin position="86"/>
        <end position="99"/>
    </location>
</feature>
<evidence type="ECO:0000256" key="9">
    <source>
        <dbReference type="SAM" id="MobiDB-lite"/>
    </source>
</evidence>
<feature type="compositionally biased region" description="Polar residues" evidence="9">
    <location>
        <begin position="64"/>
        <end position="85"/>
    </location>
</feature>
<dbReference type="EMBL" id="JXNT01000011">
    <property type="protein sequence ID" value="ODM16632.1"/>
    <property type="molecule type" value="Genomic_DNA"/>
</dbReference>
<keyword evidence="3" id="KW-0813">Transport</keyword>
<dbReference type="PANTHER" id="PTHR15959">
    <property type="entry name" value="SYNTAXIN-18"/>
    <property type="match status" value="1"/>
</dbReference>
<dbReference type="GO" id="GO:0006890">
    <property type="term" value="P:retrograde vesicle-mediated transport, Golgi to endoplasmic reticulum"/>
    <property type="evidence" value="ECO:0007669"/>
    <property type="project" value="TreeGrafter"/>
</dbReference>
<comment type="caution">
    <text evidence="12">The sequence shown here is derived from an EMBL/GenBank/DDBJ whole genome shotgun (WGS) entry which is preliminary data.</text>
</comment>
<keyword evidence="5" id="KW-0653">Protein transport</keyword>
<dbReference type="InterPro" id="IPR001936">
    <property type="entry name" value="RasGAP_dom"/>
</dbReference>
<evidence type="ECO:0000313" key="13">
    <source>
        <dbReference type="Proteomes" id="UP000094569"/>
    </source>
</evidence>
<keyword evidence="4" id="KW-0812">Transmembrane</keyword>
<evidence type="ECO:0000256" key="7">
    <source>
        <dbReference type="ARBA" id="ARBA00023054"/>
    </source>
</evidence>
<accession>A0A1E3B6P8</accession>
<feature type="region of interest" description="Disordered" evidence="9">
    <location>
        <begin position="64"/>
        <end position="108"/>
    </location>
</feature>
<dbReference type="SUPFAM" id="SSF58038">
    <property type="entry name" value="SNARE fusion complex"/>
    <property type="match status" value="1"/>
</dbReference>
<comment type="subcellular location">
    <subcellularLocation>
        <location evidence="1">Membrane</location>
        <topology evidence="1">Single-pass type IV membrane protein</topology>
    </subcellularLocation>
</comment>
<dbReference type="OrthoDB" id="342981at2759"/>
<dbReference type="InterPro" id="IPR000727">
    <property type="entry name" value="T_SNARE_dom"/>
</dbReference>
<keyword evidence="6" id="KW-1133">Transmembrane helix</keyword>
<evidence type="ECO:0008006" key="14">
    <source>
        <dbReference type="Google" id="ProtNLM"/>
    </source>
</evidence>
<evidence type="ECO:0000256" key="2">
    <source>
        <dbReference type="ARBA" id="ARBA00009063"/>
    </source>
</evidence>
<feature type="domain" description="Ras-GAP" evidence="10">
    <location>
        <begin position="1"/>
        <end position="159"/>
    </location>
</feature>
<keyword evidence="7" id="KW-0175">Coiled coil</keyword>
<gene>
    <name evidence="12" type="ORF">SI65_08139</name>
</gene>
<evidence type="ECO:0000256" key="4">
    <source>
        <dbReference type="ARBA" id="ARBA00022692"/>
    </source>
</evidence>
<evidence type="ECO:0000313" key="12">
    <source>
        <dbReference type="EMBL" id="ODM16632.1"/>
    </source>
</evidence>
<evidence type="ECO:0000256" key="1">
    <source>
        <dbReference type="ARBA" id="ARBA00004211"/>
    </source>
</evidence>